<dbReference type="InterPro" id="IPR036770">
    <property type="entry name" value="Ankyrin_rpt-contain_sf"/>
</dbReference>
<accession>A0ABP0N4L5</accession>
<evidence type="ECO:0000256" key="2">
    <source>
        <dbReference type="SAM" id="MobiDB-lite"/>
    </source>
</evidence>
<comment type="caution">
    <text evidence="3">The sequence shown here is derived from an EMBL/GenBank/DDBJ whole genome shotgun (WGS) entry which is preliminary data.</text>
</comment>
<gene>
    <name evidence="3" type="ORF">CCMP2556_LOCUS28948</name>
</gene>
<evidence type="ECO:0000313" key="3">
    <source>
        <dbReference type="EMBL" id="CAK9058725.1"/>
    </source>
</evidence>
<keyword evidence="4" id="KW-1185">Reference proteome</keyword>
<reference evidence="3 4" key="1">
    <citation type="submission" date="2024-02" db="EMBL/GenBank/DDBJ databases">
        <authorList>
            <person name="Chen Y."/>
            <person name="Shah S."/>
            <person name="Dougan E. K."/>
            <person name="Thang M."/>
            <person name="Chan C."/>
        </authorList>
    </citation>
    <scope>NUCLEOTIDE SEQUENCE [LARGE SCALE GENOMIC DNA]</scope>
</reference>
<evidence type="ECO:0000313" key="4">
    <source>
        <dbReference type="Proteomes" id="UP001642484"/>
    </source>
</evidence>
<dbReference type="EMBL" id="CAXAMN010021363">
    <property type="protein sequence ID" value="CAK9058725.1"/>
    <property type="molecule type" value="Genomic_DNA"/>
</dbReference>
<dbReference type="SUPFAM" id="SSF48403">
    <property type="entry name" value="Ankyrin repeat"/>
    <property type="match status" value="1"/>
</dbReference>
<sequence length="150" mass="17065">MGIADIQVTRKPEAPSDDPLPDALEVDCPSDRKRSKRQQKVQRAREQLQQFLQIHGFSHVNEPRRTFGFSLRREELYPIHVAAKLGDDQMIRLLLSAGASLEQQTSNGRIALDFAADADRFGSHRDVLGLLRSEVKVLTVRNFIWSREGM</sequence>
<dbReference type="Proteomes" id="UP001642484">
    <property type="component" value="Unassembled WGS sequence"/>
</dbReference>
<evidence type="ECO:0000256" key="1">
    <source>
        <dbReference type="PROSITE-ProRule" id="PRU00023"/>
    </source>
</evidence>
<feature type="repeat" description="ANK" evidence="1">
    <location>
        <begin position="74"/>
        <end position="106"/>
    </location>
</feature>
<dbReference type="PROSITE" id="PS50088">
    <property type="entry name" value="ANK_REPEAT"/>
    <property type="match status" value="1"/>
</dbReference>
<dbReference type="Pfam" id="PF13637">
    <property type="entry name" value="Ank_4"/>
    <property type="match status" value="1"/>
</dbReference>
<dbReference type="InterPro" id="IPR002110">
    <property type="entry name" value="Ankyrin_rpt"/>
</dbReference>
<dbReference type="PROSITE" id="PS50297">
    <property type="entry name" value="ANK_REP_REGION"/>
    <property type="match status" value="1"/>
</dbReference>
<name>A0ABP0N4L5_9DINO</name>
<dbReference type="Gene3D" id="1.25.40.20">
    <property type="entry name" value="Ankyrin repeat-containing domain"/>
    <property type="match status" value="1"/>
</dbReference>
<protein>
    <submittedName>
        <fullName evidence="3">Uncharacterized protein</fullName>
    </submittedName>
</protein>
<feature type="region of interest" description="Disordered" evidence="2">
    <location>
        <begin position="1"/>
        <end position="38"/>
    </location>
</feature>
<proteinExistence type="predicted"/>
<keyword evidence="1" id="KW-0040">ANK repeat</keyword>
<organism evidence="3 4">
    <name type="scientific">Durusdinium trenchii</name>
    <dbReference type="NCBI Taxonomy" id="1381693"/>
    <lineage>
        <taxon>Eukaryota</taxon>
        <taxon>Sar</taxon>
        <taxon>Alveolata</taxon>
        <taxon>Dinophyceae</taxon>
        <taxon>Suessiales</taxon>
        <taxon>Symbiodiniaceae</taxon>
        <taxon>Durusdinium</taxon>
    </lineage>
</organism>